<accession>A0A1M6CSA4</accession>
<dbReference type="AlphaFoldDB" id="A0A1M6CSA4"/>
<dbReference type="Proteomes" id="UP000184292">
    <property type="component" value="Unassembled WGS sequence"/>
</dbReference>
<evidence type="ECO:0000313" key="2">
    <source>
        <dbReference type="EMBL" id="SHI63902.1"/>
    </source>
</evidence>
<feature type="chain" id="PRO_5012477610" description="Protease inhibitor Inh" evidence="1">
    <location>
        <begin position="20"/>
        <end position="109"/>
    </location>
</feature>
<dbReference type="STRING" id="1447782.SAMN05444417_1341"/>
<reference evidence="2 3" key="1">
    <citation type="submission" date="2016-11" db="EMBL/GenBank/DDBJ databases">
        <authorList>
            <person name="Jaros S."/>
            <person name="Januszkiewicz K."/>
            <person name="Wedrychowicz H."/>
        </authorList>
    </citation>
    <scope>NUCLEOTIDE SEQUENCE [LARGE SCALE GENOMIC DNA]</scope>
    <source>
        <strain evidence="2 3">DSM 100565</strain>
    </source>
</reference>
<feature type="signal peptide" evidence="1">
    <location>
        <begin position="1"/>
        <end position="19"/>
    </location>
</feature>
<keyword evidence="3" id="KW-1185">Reference proteome</keyword>
<evidence type="ECO:0000313" key="3">
    <source>
        <dbReference type="Proteomes" id="UP000184292"/>
    </source>
</evidence>
<dbReference type="RefSeq" id="WP_073327165.1">
    <property type="nucleotide sequence ID" value="NZ_FQYO01000002.1"/>
</dbReference>
<proteinExistence type="predicted"/>
<dbReference type="OrthoDB" id="7172082at2"/>
<sequence length="109" mass="11361">MNPLRAALALGLLAGPAAAEDLPWLGNWGGLDCRDPVRLGSAAVSGPSGRCDVAGIVPLGGSGATALRLDCGGAALDVVLLYDRTGDRLWLWDGPGNRRPRILWRCEAE</sequence>
<name>A0A1M6CSA4_9RHOB</name>
<organism evidence="2 3">
    <name type="scientific">Wenxinia saemankumensis</name>
    <dbReference type="NCBI Taxonomy" id="1447782"/>
    <lineage>
        <taxon>Bacteria</taxon>
        <taxon>Pseudomonadati</taxon>
        <taxon>Pseudomonadota</taxon>
        <taxon>Alphaproteobacteria</taxon>
        <taxon>Rhodobacterales</taxon>
        <taxon>Roseobacteraceae</taxon>
        <taxon>Wenxinia</taxon>
    </lineage>
</organism>
<dbReference type="EMBL" id="FQYO01000002">
    <property type="protein sequence ID" value="SHI63902.1"/>
    <property type="molecule type" value="Genomic_DNA"/>
</dbReference>
<evidence type="ECO:0008006" key="4">
    <source>
        <dbReference type="Google" id="ProtNLM"/>
    </source>
</evidence>
<evidence type="ECO:0000256" key="1">
    <source>
        <dbReference type="SAM" id="SignalP"/>
    </source>
</evidence>
<protein>
    <recommendedName>
        <fullName evidence="4">Protease inhibitor Inh</fullName>
    </recommendedName>
</protein>
<gene>
    <name evidence="2" type="ORF">SAMN05444417_1341</name>
</gene>
<keyword evidence="1" id="KW-0732">Signal</keyword>